<keyword evidence="2" id="KW-1185">Reference proteome</keyword>
<dbReference type="Proteomes" id="UP000533476">
    <property type="component" value="Unassembled WGS sequence"/>
</dbReference>
<dbReference type="AlphaFoldDB" id="A0A7Y0Q4P7"/>
<organism evidence="1 2">
    <name type="scientific">Sulfobacillus harzensis</name>
    <dbReference type="NCBI Taxonomy" id="2729629"/>
    <lineage>
        <taxon>Bacteria</taxon>
        <taxon>Bacillati</taxon>
        <taxon>Bacillota</taxon>
        <taxon>Clostridia</taxon>
        <taxon>Eubacteriales</taxon>
        <taxon>Clostridiales Family XVII. Incertae Sedis</taxon>
        <taxon>Sulfobacillus</taxon>
    </lineage>
</organism>
<evidence type="ECO:0000313" key="2">
    <source>
        <dbReference type="Proteomes" id="UP000533476"/>
    </source>
</evidence>
<protein>
    <submittedName>
        <fullName evidence="1">Uncharacterized protein</fullName>
    </submittedName>
</protein>
<gene>
    <name evidence="1" type="ORF">HIJ39_18145</name>
</gene>
<dbReference type="EMBL" id="JABBVZ010000095">
    <property type="protein sequence ID" value="NMP24256.1"/>
    <property type="molecule type" value="Genomic_DNA"/>
</dbReference>
<evidence type="ECO:0000313" key="1">
    <source>
        <dbReference type="EMBL" id="NMP24256.1"/>
    </source>
</evidence>
<sequence>MRCLDMIHERRFKDDEELLEIIKRLFIPGYEQVRHHFDEAIEAGILEPNTSHGYPHMNQIKDILAWLQSEHG</sequence>
<proteinExistence type="predicted"/>
<name>A0A7Y0Q4P7_9FIRM</name>
<comment type="caution">
    <text evidence="1">The sequence shown here is derived from an EMBL/GenBank/DDBJ whole genome shotgun (WGS) entry which is preliminary data.</text>
</comment>
<reference evidence="1 2" key="1">
    <citation type="submission" date="2020-04" db="EMBL/GenBank/DDBJ databases">
        <authorList>
            <person name="Zhang R."/>
            <person name="Schippers A."/>
        </authorList>
    </citation>
    <scope>NUCLEOTIDE SEQUENCE [LARGE SCALE GENOMIC DNA]</scope>
    <source>
        <strain evidence="1 2">DSM 109850</strain>
    </source>
</reference>
<dbReference type="RefSeq" id="WP_169102207.1">
    <property type="nucleotide sequence ID" value="NZ_JABBVZ010000095.1"/>
</dbReference>
<accession>A0A7Y0Q4P7</accession>